<keyword evidence="10" id="KW-1133">Transmembrane helix</keyword>
<feature type="domain" description="PAS" evidence="19">
    <location>
        <begin position="146"/>
        <end position="209"/>
    </location>
</feature>
<evidence type="ECO:0000313" key="22">
    <source>
        <dbReference type="Proteomes" id="UP000641646"/>
    </source>
</evidence>
<organism evidence="21 22">
    <name type="scientific">Aerosakkonema funiforme FACHB-1375</name>
    <dbReference type="NCBI Taxonomy" id="2949571"/>
    <lineage>
        <taxon>Bacteria</taxon>
        <taxon>Bacillati</taxon>
        <taxon>Cyanobacteriota</taxon>
        <taxon>Cyanophyceae</taxon>
        <taxon>Oscillatoriophycideae</taxon>
        <taxon>Aerosakkonematales</taxon>
        <taxon>Aerosakkonemataceae</taxon>
        <taxon>Aerosakkonema</taxon>
    </lineage>
</organism>
<dbReference type="InterPro" id="IPR018297">
    <property type="entry name" value="A/G_cyclase_CS"/>
</dbReference>
<evidence type="ECO:0000256" key="17">
    <source>
        <dbReference type="RuleBase" id="RU000405"/>
    </source>
</evidence>
<evidence type="ECO:0000256" key="5">
    <source>
        <dbReference type="ARBA" id="ARBA00022692"/>
    </source>
</evidence>
<proteinExistence type="inferred from homology"/>
<dbReference type="SMART" id="SM00065">
    <property type="entry name" value="GAF"/>
    <property type="match status" value="1"/>
</dbReference>
<evidence type="ECO:0000259" key="20">
    <source>
        <dbReference type="PROSITE" id="PS50125"/>
    </source>
</evidence>
<dbReference type="SMART" id="SM00044">
    <property type="entry name" value="CYCc"/>
    <property type="match status" value="1"/>
</dbReference>
<dbReference type="Proteomes" id="UP000641646">
    <property type="component" value="Unassembled WGS sequence"/>
</dbReference>
<dbReference type="PROSITE" id="PS00452">
    <property type="entry name" value="GUANYLATE_CYCLASE_1"/>
    <property type="match status" value="1"/>
</dbReference>
<dbReference type="InterPro" id="IPR000014">
    <property type="entry name" value="PAS"/>
</dbReference>
<dbReference type="PROSITE" id="PS50112">
    <property type="entry name" value="PAS"/>
    <property type="match status" value="2"/>
</dbReference>
<protein>
    <recommendedName>
        <fullName evidence="4">Adenylate cyclase</fullName>
        <ecNumber evidence="3">4.6.1.1</ecNumber>
    </recommendedName>
    <alternativeName>
        <fullName evidence="14">ATP pyrophosphate-lyase</fullName>
    </alternativeName>
    <alternativeName>
        <fullName evidence="15">Adenylyl cyclase</fullName>
    </alternativeName>
</protein>
<dbReference type="InterPro" id="IPR029787">
    <property type="entry name" value="Nucleotide_cyclase"/>
</dbReference>
<gene>
    <name evidence="21" type="ORF">H6G03_11390</name>
</gene>
<dbReference type="InterPro" id="IPR035965">
    <property type="entry name" value="PAS-like_dom_sf"/>
</dbReference>
<keyword evidence="8" id="KW-0067">ATP-binding</keyword>
<feature type="domain" description="PAS" evidence="19">
    <location>
        <begin position="455"/>
        <end position="525"/>
    </location>
</feature>
<dbReference type="PANTHER" id="PTHR11920">
    <property type="entry name" value="GUANYLYL CYCLASE"/>
    <property type="match status" value="1"/>
</dbReference>
<dbReference type="GO" id="GO:0006355">
    <property type="term" value="P:regulation of DNA-templated transcription"/>
    <property type="evidence" value="ECO:0007669"/>
    <property type="project" value="InterPro"/>
</dbReference>
<dbReference type="EC" id="4.6.1.1" evidence="3"/>
<dbReference type="FunFam" id="3.30.70.1230:FF:000033">
    <property type="entry name" value="Adenylate cyclase"/>
    <property type="match status" value="1"/>
</dbReference>
<feature type="coiled-coil region" evidence="18">
    <location>
        <begin position="445"/>
        <end position="472"/>
    </location>
</feature>
<dbReference type="InterPro" id="IPR050401">
    <property type="entry name" value="Cyclic_nucleotide_synthase"/>
</dbReference>
<evidence type="ECO:0000313" key="21">
    <source>
        <dbReference type="EMBL" id="MBD2181701.1"/>
    </source>
</evidence>
<keyword evidence="5" id="KW-0812">Transmembrane</keyword>
<evidence type="ECO:0000256" key="18">
    <source>
        <dbReference type="SAM" id="Coils"/>
    </source>
</evidence>
<evidence type="ECO:0000256" key="4">
    <source>
        <dbReference type="ARBA" id="ARBA00021420"/>
    </source>
</evidence>
<comment type="subcellular location">
    <subcellularLocation>
        <location evidence="2">Membrane</location>
    </subcellularLocation>
</comment>
<comment type="caution">
    <text evidence="21">The sequence shown here is derived from an EMBL/GenBank/DDBJ whole genome shotgun (WGS) entry which is preliminary data.</text>
</comment>
<dbReference type="PANTHER" id="PTHR11920:SF335">
    <property type="entry name" value="GUANYLATE CYCLASE"/>
    <property type="match status" value="1"/>
</dbReference>
<dbReference type="Gene3D" id="3.30.450.40">
    <property type="match status" value="1"/>
</dbReference>
<evidence type="ECO:0000256" key="15">
    <source>
        <dbReference type="ARBA" id="ARBA00032637"/>
    </source>
</evidence>
<keyword evidence="13 17" id="KW-0456">Lyase</keyword>
<dbReference type="InterPro" id="IPR029016">
    <property type="entry name" value="GAF-like_dom_sf"/>
</dbReference>
<dbReference type="SUPFAM" id="SSF55781">
    <property type="entry name" value="GAF domain-like"/>
    <property type="match status" value="1"/>
</dbReference>
<evidence type="ECO:0000256" key="3">
    <source>
        <dbReference type="ARBA" id="ARBA00012201"/>
    </source>
</evidence>
<dbReference type="GO" id="GO:0046872">
    <property type="term" value="F:metal ion binding"/>
    <property type="evidence" value="ECO:0007669"/>
    <property type="project" value="UniProtKB-KW"/>
</dbReference>
<dbReference type="GO" id="GO:0035556">
    <property type="term" value="P:intracellular signal transduction"/>
    <property type="evidence" value="ECO:0007669"/>
    <property type="project" value="InterPro"/>
</dbReference>
<keyword evidence="7" id="KW-0547">Nucleotide-binding</keyword>
<evidence type="ECO:0000256" key="8">
    <source>
        <dbReference type="ARBA" id="ARBA00022840"/>
    </source>
</evidence>
<dbReference type="Gene3D" id="3.30.70.1230">
    <property type="entry name" value="Nucleotide cyclase"/>
    <property type="match status" value="1"/>
</dbReference>
<evidence type="ECO:0000256" key="1">
    <source>
        <dbReference type="ARBA" id="ARBA00001593"/>
    </source>
</evidence>
<dbReference type="SMART" id="SM00091">
    <property type="entry name" value="PAS"/>
    <property type="match status" value="2"/>
</dbReference>
<reference evidence="21" key="1">
    <citation type="journal article" date="2015" name="ISME J.">
        <title>Draft Genome Sequence of Streptomyces incarnatus NRRL8089, which Produces the Nucleoside Antibiotic Sinefungin.</title>
        <authorList>
            <person name="Oshima K."/>
            <person name="Hattori M."/>
            <person name="Shimizu H."/>
            <person name="Fukuda K."/>
            <person name="Nemoto M."/>
            <person name="Inagaki K."/>
            <person name="Tamura T."/>
        </authorList>
    </citation>
    <scope>NUCLEOTIDE SEQUENCE</scope>
    <source>
        <strain evidence="21">FACHB-1375</strain>
    </source>
</reference>
<evidence type="ECO:0000256" key="13">
    <source>
        <dbReference type="ARBA" id="ARBA00023239"/>
    </source>
</evidence>
<name>A0A926ZIF0_9CYAN</name>
<feature type="domain" description="Guanylate cyclase" evidence="20">
    <location>
        <begin position="615"/>
        <end position="742"/>
    </location>
</feature>
<keyword evidence="9" id="KW-0460">Magnesium</keyword>
<dbReference type="EMBL" id="JACJPW010000024">
    <property type="protein sequence ID" value="MBD2181701.1"/>
    <property type="molecule type" value="Genomic_DNA"/>
</dbReference>
<evidence type="ECO:0000256" key="2">
    <source>
        <dbReference type="ARBA" id="ARBA00004370"/>
    </source>
</evidence>
<keyword evidence="18" id="KW-0175">Coiled coil</keyword>
<sequence length="793" mass="89140">MKYLVIDKIFNKPSENRHVEYLAMDREFKIIDISEGVQRFADSPQEVAIAKDVREGFPELIGVEDILIAVIEGQQDSFEYKGIARFSNRTSPLYIDLYAIGDEDEKSLQKRLLIFFEDVTQKMVLEQNLVQTVNELHLLSSALTASKNYIDKILKGMADALFVTNSSGIIKTANKAAQDLFEYSESELINQEISKFIIEHNIIWQTIQPHLLPPGEFLQDLKIVCQTKTEKKIVVSFSCSTVETEIEGVKDLIYIGRDITERQRIEKRQLTQYATTRVLSDSGTVEQALPKFLRAVCESLGWTVGEFWMPEEDKKRRVGEAEFAHQSGVPYLQCAEIWSGSSSDISKLINITKQTTFAPGVGLPGRIWATLSPQWIADIVDDADCPLNQLASQTGLQAAFGFPIKSDWEVLGVMVFFNREKEEVDEDLLQTMVAIGSQLGQFIKRKRAETALAESEERYRDLFENASDLIQSVAADGNFIYVNRAWQETLGYTEAEIANLTIFDLIHPDALTHCQTLLQRVMSGEKVEQVKAEFLTKAGKKISVEGSINCKFVDGIPVATRAIFRDITQRLQAEAELRYQQEQTERLLLNILPQPIAERLKQEQSTIAENFGDVTVMFADIVGFTELSSLISPTELVEMLNIIFSKFDQLAEKHNLEKIKTIGDAYMVVGGLPVPRSDHAIAIAEMALDMQAALIQFSASTGKPFRMRIGINTGSVVAGVIGTKKFIYDLWGDTVNIASRMESHSLPGQIQVTEATYSALRDRYLFEQRGEILVKGKGNMTTYFLVGRKDFSG</sequence>
<keyword evidence="12" id="KW-0472">Membrane</keyword>
<dbReference type="CDD" id="cd07302">
    <property type="entry name" value="CHD"/>
    <property type="match status" value="1"/>
</dbReference>
<evidence type="ECO:0000259" key="19">
    <source>
        <dbReference type="PROSITE" id="PS50112"/>
    </source>
</evidence>
<dbReference type="Pfam" id="PF13185">
    <property type="entry name" value="GAF_2"/>
    <property type="match status" value="1"/>
</dbReference>
<dbReference type="Gene3D" id="3.30.450.20">
    <property type="entry name" value="PAS domain"/>
    <property type="match status" value="2"/>
</dbReference>
<evidence type="ECO:0000256" key="6">
    <source>
        <dbReference type="ARBA" id="ARBA00022723"/>
    </source>
</evidence>
<dbReference type="RefSeq" id="WP_190464508.1">
    <property type="nucleotide sequence ID" value="NZ_JACJPW010000024.1"/>
</dbReference>
<dbReference type="Pfam" id="PF13426">
    <property type="entry name" value="PAS_9"/>
    <property type="match status" value="1"/>
</dbReference>
<dbReference type="InterPro" id="IPR001054">
    <property type="entry name" value="A/G_cyclase"/>
</dbReference>
<dbReference type="SUPFAM" id="SSF55073">
    <property type="entry name" value="Nucleotide cyclase"/>
    <property type="match status" value="1"/>
</dbReference>
<evidence type="ECO:0000256" key="7">
    <source>
        <dbReference type="ARBA" id="ARBA00022741"/>
    </source>
</evidence>
<keyword evidence="11" id="KW-0115">cAMP biosynthesis</keyword>
<comment type="subunit">
    <text evidence="16">Homodimer. Can also exist as monomer.</text>
</comment>
<evidence type="ECO:0000256" key="10">
    <source>
        <dbReference type="ARBA" id="ARBA00022989"/>
    </source>
</evidence>
<dbReference type="GO" id="GO:0005886">
    <property type="term" value="C:plasma membrane"/>
    <property type="evidence" value="ECO:0007669"/>
    <property type="project" value="UniProtKB-ARBA"/>
</dbReference>
<keyword evidence="6" id="KW-0479">Metal-binding</keyword>
<reference evidence="21" key="2">
    <citation type="submission" date="2020-08" db="EMBL/GenBank/DDBJ databases">
        <authorList>
            <person name="Chen M."/>
            <person name="Teng W."/>
            <person name="Zhao L."/>
            <person name="Hu C."/>
            <person name="Zhou Y."/>
            <person name="Han B."/>
            <person name="Song L."/>
            <person name="Shu W."/>
        </authorList>
    </citation>
    <scope>NUCLEOTIDE SEQUENCE</scope>
    <source>
        <strain evidence="21">FACHB-1375</strain>
    </source>
</reference>
<dbReference type="Pfam" id="PF00989">
    <property type="entry name" value="PAS"/>
    <property type="match status" value="1"/>
</dbReference>
<evidence type="ECO:0000256" key="11">
    <source>
        <dbReference type="ARBA" id="ARBA00022998"/>
    </source>
</evidence>
<evidence type="ECO:0000256" key="16">
    <source>
        <dbReference type="ARBA" id="ARBA00064436"/>
    </source>
</evidence>
<dbReference type="AlphaFoldDB" id="A0A926ZIF0"/>
<dbReference type="InterPro" id="IPR003018">
    <property type="entry name" value="GAF"/>
</dbReference>
<evidence type="ECO:0000256" key="9">
    <source>
        <dbReference type="ARBA" id="ARBA00022842"/>
    </source>
</evidence>
<dbReference type="PROSITE" id="PS50125">
    <property type="entry name" value="GUANYLATE_CYCLASE_2"/>
    <property type="match status" value="1"/>
</dbReference>
<keyword evidence="22" id="KW-1185">Reference proteome</keyword>
<dbReference type="InterPro" id="IPR013767">
    <property type="entry name" value="PAS_fold"/>
</dbReference>
<comment type="catalytic activity">
    <reaction evidence="1">
        <text>ATP = 3',5'-cyclic AMP + diphosphate</text>
        <dbReference type="Rhea" id="RHEA:15389"/>
        <dbReference type="ChEBI" id="CHEBI:30616"/>
        <dbReference type="ChEBI" id="CHEBI:33019"/>
        <dbReference type="ChEBI" id="CHEBI:58165"/>
        <dbReference type="EC" id="4.6.1.1"/>
    </reaction>
</comment>
<evidence type="ECO:0000256" key="12">
    <source>
        <dbReference type="ARBA" id="ARBA00023136"/>
    </source>
</evidence>
<dbReference type="GO" id="GO:0006171">
    <property type="term" value="P:cAMP biosynthetic process"/>
    <property type="evidence" value="ECO:0007669"/>
    <property type="project" value="UniProtKB-KW"/>
</dbReference>
<dbReference type="NCBIfam" id="TIGR00229">
    <property type="entry name" value="sensory_box"/>
    <property type="match status" value="2"/>
</dbReference>
<dbReference type="SUPFAM" id="SSF55785">
    <property type="entry name" value="PYP-like sensor domain (PAS domain)"/>
    <property type="match status" value="2"/>
</dbReference>
<dbReference type="GO" id="GO:0005524">
    <property type="term" value="F:ATP binding"/>
    <property type="evidence" value="ECO:0007669"/>
    <property type="project" value="UniProtKB-KW"/>
</dbReference>
<comment type="similarity">
    <text evidence="17">Belongs to the adenylyl cyclase class-4/guanylyl cyclase family.</text>
</comment>
<accession>A0A926ZIF0</accession>
<dbReference type="Pfam" id="PF00211">
    <property type="entry name" value="Guanylate_cyc"/>
    <property type="match status" value="1"/>
</dbReference>
<evidence type="ECO:0000256" key="14">
    <source>
        <dbReference type="ARBA" id="ARBA00032597"/>
    </source>
</evidence>
<dbReference type="GO" id="GO:0004016">
    <property type="term" value="F:adenylate cyclase activity"/>
    <property type="evidence" value="ECO:0007669"/>
    <property type="project" value="UniProtKB-EC"/>
</dbReference>
<dbReference type="CDD" id="cd00130">
    <property type="entry name" value="PAS"/>
    <property type="match status" value="2"/>
</dbReference>